<evidence type="ECO:0000256" key="1">
    <source>
        <dbReference type="SAM" id="MobiDB-lite"/>
    </source>
</evidence>
<accession>A0ABQ0GKB6</accession>
<evidence type="ECO:0000313" key="3">
    <source>
        <dbReference type="EMBL" id="GAB1318177.1"/>
    </source>
</evidence>
<feature type="region of interest" description="Disordered" evidence="1">
    <location>
        <begin position="1"/>
        <end position="97"/>
    </location>
</feature>
<feature type="compositionally biased region" description="Low complexity" evidence="1">
    <location>
        <begin position="49"/>
        <end position="72"/>
    </location>
</feature>
<dbReference type="RefSeq" id="XP_070919908.1">
    <property type="nucleotide sequence ID" value="XM_071063807.1"/>
</dbReference>
<dbReference type="GeneID" id="98179130"/>
<organism evidence="3 4">
    <name type="scientific">Madurella fahalii</name>
    <dbReference type="NCBI Taxonomy" id="1157608"/>
    <lineage>
        <taxon>Eukaryota</taxon>
        <taxon>Fungi</taxon>
        <taxon>Dikarya</taxon>
        <taxon>Ascomycota</taxon>
        <taxon>Pezizomycotina</taxon>
        <taxon>Sordariomycetes</taxon>
        <taxon>Sordariomycetidae</taxon>
        <taxon>Sordariales</taxon>
        <taxon>Sordariales incertae sedis</taxon>
        <taxon>Madurella</taxon>
    </lineage>
</organism>
<feature type="region of interest" description="Disordered" evidence="1">
    <location>
        <begin position="130"/>
        <end position="162"/>
    </location>
</feature>
<dbReference type="InterPro" id="IPR054289">
    <property type="entry name" value="DUF7025"/>
</dbReference>
<feature type="domain" description="DUF7025" evidence="2">
    <location>
        <begin position="373"/>
        <end position="467"/>
    </location>
</feature>
<protein>
    <recommendedName>
        <fullName evidence="2">DUF7025 domain-containing protein</fullName>
    </recommendedName>
</protein>
<reference evidence="3 4" key="1">
    <citation type="submission" date="2024-09" db="EMBL/GenBank/DDBJ databases">
        <title>Itraconazole resistance in Madurella fahalii resulting from another homologue of gene encoding cytochrome P450 14-alpha sterol demethylase (CYP51).</title>
        <authorList>
            <person name="Yoshioka I."/>
            <person name="Fahal A.H."/>
            <person name="Kaneko S."/>
            <person name="Yaguchi T."/>
        </authorList>
    </citation>
    <scope>NUCLEOTIDE SEQUENCE [LARGE SCALE GENOMIC DNA]</scope>
    <source>
        <strain evidence="3 4">IFM 68171</strain>
    </source>
</reference>
<evidence type="ECO:0000259" key="2">
    <source>
        <dbReference type="Pfam" id="PF22942"/>
    </source>
</evidence>
<dbReference type="Proteomes" id="UP001628179">
    <property type="component" value="Unassembled WGS sequence"/>
</dbReference>
<sequence>MVSQRTRSEFTGEGRQTNNIISDPEQKGPIRTQDGDCPPTVSETNAIESAPSNSSSGSDSSLSQPTPPSSTDCPLQGDGFTETVEGGPQKQDEVDNGVTKTSILTATLYCPENGHPHSNVLCFGIMNGDDGNSPDSKDPGNSDEVQAADEAESEEGEEDEMGEIPAHLKVGHCVEYRDLDNGHIMSETWDRPFRLSRERNRALSKSLTRNKETVFITTTVLHTTVFPNHLALGYFGPPEFREKGSIIGNPKISVAIKYTKIEILSSLFIDALKSVLLYDMQDKLESGKLELNEPFYIIGHHLEELEKYVQQADNTDKTNLVVNGAAEDVAAASPGDDTSSVARETRIHVRLVLSFVNKILKDPITKERECYARDEPVCTFRMMWYLFRPGDTVYIRSDKAEDAYVVDSVEIEGFSLSSTNINCDCVINLWYLDFNGECISRAWYKAFIRPFKGEKRITSLIVVPCRIWDQSDGAKLRASLDEREKKWVDHLVGKQVEYRGEPFKPGRKPVEGRAYADPASYYSIPGNTPDCMFINSMLNILAYNYSNYTKVEEKQSKVLYIAGATYDNLSVKSIGNFVDDSGLRIAYMLCSRKLKGFVFSMRVWETLDIRYCYPVTPDKNLFGRLVMPNECKMMIKALVYKYTDPDLVSIFLREIEYYQGILFLTSNCMGKFDDAIISRIHVIIYYQGLDDEYRKKIWN</sequence>
<proteinExistence type="predicted"/>
<dbReference type="EMBL" id="BAAFSV010000004">
    <property type="protein sequence ID" value="GAB1318177.1"/>
    <property type="molecule type" value="Genomic_DNA"/>
</dbReference>
<dbReference type="InterPro" id="IPR027417">
    <property type="entry name" value="P-loop_NTPase"/>
</dbReference>
<keyword evidence="4" id="KW-1185">Reference proteome</keyword>
<gene>
    <name evidence="3" type="ORF">MFIFM68171_08387</name>
</gene>
<name>A0ABQ0GKB6_9PEZI</name>
<feature type="compositionally biased region" description="Basic and acidic residues" evidence="1">
    <location>
        <begin position="1"/>
        <end position="12"/>
    </location>
</feature>
<dbReference type="SUPFAM" id="SSF52540">
    <property type="entry name" value="P-loop containing nucleoside triphosphate hydrolases"/>
    <property type="match status" value="1"/>
</dbReference>
<comment type="caution">
    <text evidence="3">The sequence shown here is derived from an EMBL/GenBank/DDBJ whole genome shotgun (WGS) entry which is preliminary data.</text>
</comment>
<dbReference type="Pfam" id="PF22942">
    <property type="entry name" value="DUF7025"/>
    <property type="match status" value="1"/>
</dbReference>
<feature type="compositionally biased region" description="Acidic residues" evidence="1">
    <location>
        <begin position="146"/>
        <end position="162"/>
    </location>
</feature>
<dbReference type="PANTHER" id="PTHR46411:SF4">
    <property type="entry name" value="AAA+ ATPASE DOMAIN-CONTAINING PROTEIN"/>
    <property type="match status" value="1"/>
</dbReference>
<evidence type="ECO:0000313" key="4">
    <source>
        <dbReference type="Proteomes" id="UP001628179"/>
    </source>
</evidence>
<dbReference type="PANTHER" id="PTHR46411">
    <property type="entry name" value="FAMILY ATPASE, PUTATIVE-RELATED"/>
    <property type="match status" value="1"/>
</dbReference>